<dbReference type="EMBL" id="JAMTCO010000006">
    <property type="protein sequence ID" value="MCP2270220.1"/>
    <property type="molecule type" value="Genomic_DNA"/>
</dbReference>
<feature type="compositionally biased region" description="Basic residues" evidence="1">
    <location>
        <begin position="81"/>
        <end position="103"/>
    </location>
</feature>
<accession>A0ABT1IC59</accession>
<evidence type="ECO:0000256" key="1">
    <source>
        <dbReference type="SAM" id="MobiDB-lite"/>
    </source>
</evidence>
<dbReference type="RefSeq" id="WP_253887202.1">
    <property type="nucleotide sequence ID" value="NZ_BAAAVB010000013.1"/>
</dbReference>
<feature type="region of interest" description="Disordered" evidence="1">
    <location>
        <begin position="21"/>
        <end position="40"/>
    </location>
</feature>
<sequence length="121" mass="13259">MLDEHGESRREAARRFAEHLRELRAAAGQPSLRQMAARSGRISHTTLHDCLSGARLPSWEATREFVRACAGTSRSGERAGSPRRHRPGRAMPLRRKPNPKKPNPRPAAPPPMPVSAALGAC</sequence>
<organism evidence="2 3">
    <name type="scientific">Actinokineospora diospyrosa</name>
    <dbReference type="NCBI Taxonomy" id="103728"/>
    <lineage>
        <taxon>Bacteria</taxon>
        <taxon>Bacillati</taxon>
        <taxon>Actinomycetota</taxon>
        <taxon>Actinomycetes</taxon>
        <taxon>Pseudonocardiales</taxon>
        <taxon>Pseudonocardiaceae</taxon>
        <taxon>Actinokineospora</taxon>
    </lineage>
</organism>
<dbReference type="Pfam" id="PF13560">
    <property type="entry name" value="HTH_31"/>
    <property type="match status" value="1"/>
</dbReference>
<gene>
    <name evidence="2" type="ORF">LV75_002721</name>
</gene>
<keyword evidence="3" id="KW-1185">Reference proteome</keyword>
<protein>
    <submittedName>
        <fullName evidence="2">Helix-turn-helix domain-containing protein</fullName>
    </submittedName>
</protein>
<dbReference type="Proteomes" id="UP001205185">
    <property type="component" value="Unassembled WGS sequence"/>
</dbReference>
<evidence type="ECO:0000313" key="3">
    <source>
        <dbReference type="Proteomes" id="UP001205185"/>
    </source>
</evidence>
<feature type="region of interest" description="Disordered" evidence="1">
    <location>
        <begin position="69"/>
        <end position="121"/>
    </location>
</feature>
<feature type="compositionally biased region" description="Pro residues" evidence="1">
    <location>
        <begin position="104"/>
        <end position="113"/>
    </location>
</feature>
<proteinExistence type="predicted"/>
<name>A0ABT1IC59_9PSEU</name>
<reference evidence="2 3" key="1">
    <citation type="submission" date="2022-06" db="EMBL/GenBank/DDBJ databases">
        <title>Genomic Encyclopedia of Archaeal and Bacterial Type Strains, Phase II (KMG-II): from individual species to whole genera.</title>
        <authorList>
            <person name="Goeker M."/>
        </authorList>
    </citation>
    <scope>NUCLEOTIDE SEQUENCE [LARGE SCALE GENOMIC DNA]</scope>
    <source>
        <strain evidence="2 3">DSM 44255</strain>
    </source>
</reference>
<comment type="caution">
    <text evidence="2">The sequence shown here is derived from an EMBL/GenBank/DDBJ whole genome shotgun (WGS) entry which is preliminary data.</text>
</comment>
<evidence type="ECO:0000313" key="2">
    <source>
        <dbReference type="EMBL" id="MCP2270220.1"/>
    </source>
</evidence>